<feature type="signal peptide" evidence="3">
    <location>
        <begin position="1"/>
        <end position="21"/>
    </location>
</feature>
<keyword evidence="3" id="KW-0732">Signal</keyword>
<evidence type="ECO:0000256" key="2">
    <source>
        <dbReference type="SAM" id="Phobius"/>
    </source>
</evidence>
<accession>A0A7S4KCH0</accession>
<keyword evidence="2" id="KW-0472">Membrane</keyword>
<protein>
    <submittedName>
        <fullName evidence="4">Uncharacterized protein</fullName>
    </submittedName>
</protein>
<evidence type="ECO:0000256" key="1">
    <source>
        <dbReference type="SAM" id="MobiDB-lite"/>
    </source>
</evidence>
<feature type="compositionally biased region" description="Acidic residues" evidence="1">
    <location>
        <begin position="104"/>
        <end position="121"/>
    </location>
</feature>
<feature type="transmembrane region" description="Helical" evidence="2">
    <location>
        <begin position="235"/>
        <end position="254"/>
    </location>
</feature>
<evidence type="ECO:0000256" key="3">
    <source>
        <dbReference type="SAM" id="SignalP"/>
    </source>
</evidence>
<name>A0A7S4KCH0_9STRA</name>
<dbReference type="AlphaFoldDB" id="A0A7S4KCH0"/>
<organism evidence="4">
    <name type="scientific">Odontella aurita</name>
    <dbReference type="NCBI Taxonomy" id="265563"/>
    <lineage>
        <taxon>Eukaryota</taxon>
        <taxon>Sar</taxon>
        <taxon>Stramenopiles</taxon>
        <taxon>Ochrophyta</taxon>
        <taxon>Bacillariophyta</taxon>
        <taxon>Mediophyceae</taxon>
        <taxon>Biddulphiophycidae</taxon>
        <taxon>Eupodiscales</taxon>
        <taxon>Odontellaceae</taxon>
        <taxon>Odontella</taxon>
    </lineage>
</organism>
<dbReference type="EMBL" id="HBKQ01063041">
    <property type="protein sequence ID" value="CAE2290735.1"/>
    <property type="molecule type" value="Transcribed_RNA"/>
</dbReference>
<feature type="region of interest" description="Disordered" evidence="1">
    <location>
        <begin position="85"/>
        <end position="188"/>
    </location>
</feature>
<feature type="compositionally biased region" description="Basic and acidic residues" evidence="1">
    <location>
        <begin position="122"/>
        <end position="143"/>
    </location>
</feature>
<reference evidence="4" key="1">
    <citation type="submission" date="2021-01" db="EMBL/GenBank/DDBJ databases">
        <authorList>
            <person name="Corre E."/>
            <person name="Pelletier E."/>
            <person name="Niang G."/>
            <person name="Scheremetjew M."/>
            <person name="Finn R."/>
            <person name="Kale V."/>
            <person name="Holt S."/>
            <person name="Cochrane G."/>
            <person name="Meng A."/>
            <person name="Brown T."/>
            <person name="Cohen L."/>
        </authorList>
    </citation>
    <scope>NUCLEOTIDE SEQUENCE</scope>
    <source>
        <strain evidence="4">Isolate 1302-5</strain>
    </source>
</reference>
<sequence length="307" mass="32753">MQPKMNVALLCVAGVAGTASAFSKTELNNRRFGPNSSVGGACASRNLLECGGGRRSRMSIWLSSPGRADDGEALARQFYDHLKSRDTATAPVDENEEYRRMNGSDDDDEDDEPETYELLPEDEARRRNREPFAKRREVRRGKYDIPTPLSGGPSSRPRKFTGRRPDDAPPRIDSTGTPSAGLFSGDGRSVYSIPADRVRGGVGGGGGAGAAGTPRARMMQQEFNLVGRATSERTLVAQAAVLLLFLSFSIYIGLSGGITDGSDRFGLEPSEFNALGEALDFGSAAVRSGSFEETVESATASGGSVWL</sequence>
<gene>
    <name evidence="4" type="ORF">OAUR00152_LOCUS43016</name>
</gene>
<keyword evidence="2" id="KW-1133">Transmembrane helix</keyword>
<proteinExistence type="predicted"/>
<keyword evidence="2" id="KW-0812">Transmembrane</keyword>
<feature type="chain" id="PRO_5031394811" evidence="3">
    <location>
        <begin position="22"/>
        <end position="307"/>
    </location>
</feature>
<evidence type="ECO:0000313" key="4">
    <source>
        <dbReference type="EMBL" id="CAE2290735.1"/>
    </source>
</evidence>